<dbReference type="Proteomes" id="UP000539953">
    <property type="component" value="Unassembled WGS sequence"/>
</dbReference>
<keyword evidence="2" id="KW-1185">Reference proteome</keyword>
<proteinExistence type="predicted"/>
<gene>
    <name evidence="1" type="ORF">HNQ47_001896</name>
</gene>
<reference evidence="1 2" key="1">
    <citation type="submission" date="2020-08" db="EMBL/GenBank/DDBJ databases">
        <title>Genomic Encyclopedia of Type Strains, Phase IV (KMG-IV): sequencing the most valuable type-strain genomes for metagenomic binning, comparative biology and taxonomic classification.</title>
        <authorList>
            <person name="Goeker M."/>
        </authorList>
    </citation>
    <scope>NUCLEOTIDE SEQUENCE [LARGE SCALE GENOMIC DNA]</scope>
    <source>
        <strain evidence="1 2">DSM 25799</strain>
    </source>
</reference>
<evidence type="ECO:0000313" key="2">
    <source>
        <dbReference type="Proteomes" id="UP000539953"/>
    </source>
</evidence>
<protein>
    <submittedName>
        <fullName evidence="1">Uncharacterized protein</fullName>
    </submittedName>
</protein>
<organism evidence="1 2">
    <name type="scientific">Catenisphaera adipataccumulans</name>
    <dbReference type="NCBI Taxonomy" id="700500"/>
    <lineage>
        <taxon>Bacteria</taxon>
        <taxon>Bacillati</taxon>
        <taxon>Bacillota</taxon>
        <taxon>Erysipelotrichia</taxon>
        <taxon>Erysipelotrichales</taxon>
        <taxon>Erysipelotrichaceae</taxon>
        <taxon>Catenisphaera</taxon>
    </lineage>
</organism>
<name>A0A7W8FVP7_9FIRM</name>
<dbReference type="AlphaFoldDB" id="A0A7W8FVP7"/>
<evidence type="ECO:0000313" key="1">
    <source>
        <dbReference type="EMBL" id="MBB5183849.1"/>
    </source>
</evidence>
<accession>A0A7W8FVP7</accession>
<comment type="caution">
    <text evidence="1">The sequence shown here is derived from an EMBL/GenBank/DDBJ whole genome shotgun (WGS) entry which is preliminary data.</text>
</comment>
<dbReference type="EMBL" id="JACHHK010000009">
    <property type="protein sequence ID" value="MBB5183849.1"/>
    <property type="molecule type" value="Genomic_DNA"/>
</dbReference>
<sequence>MSMTISIILSLNKKNRKLFTACIFLHKVIIVDLLILRNFSSKKHSFYSIYLHFSLRFVHQNADGTLRYLKILILLLKTVIDLNLKKISEKIFLG</sequence>